<evidence type="ECO:0000313" key="1">
    <source>
        <dbReference type="EMBL" id="KAI4325567.1"/>
    </source>
</evidence>
<keyword evidence="2" id="KW-1185">Reference proteome</keyword>
<comment type="caution">
    <text evidence="1">The sequence shown here is derived from an EMBL/GenBank/DDBJ whole genome shotgun (WGS) entry which is preliminary data.</text>
</comment>
<proteinExistence type="predicted"/>
<accession>A0ACB9MN37</accession>
<dbReference type="EMBL" id="CM042888">
    <property type="protein sequence ID" value="KAI4325567.1"/>
    <property type="molecule type" value="Genomic_DNA"/>
</dbReference>
<dbReference type="Proteomes" id="UP001057402">
    <property type="component" value="Chromosome 9"/>
</dbReference>
<protein>
    <submittedName>
        <fullName evidence="1">Uncharacterized protein</fullName>
    </submittedName>
</protein>
<evidence type="ECO:0000313" key="2">
    <source>
        <dbReference type="Proteomes" id="UP001057402"/>
    </source>
</evidence>
<sequence length="161" mass="18269">MTTSQTSQDQQNRSSCARDGSWADAFHDDYHKGCDPKFTWLREAARHVIRLEVQGFEKKHLRVQANMISKLVIVTGEQPVEDGTPVKFKKTFKLEDDRYKMDEIRAKLRHGCLDIILPLKEPRLLSNSPAGETKWVVLGSVVIAVVAIVLGAFLVCRCYII</sequence>
<organism evidence="1 2">
    <name type="scientific">Melastoma candidum</name>
    <dbReference type="NCBI Taxonomy" id="119954"/>
    <lineage>
        <taxon>Eukaryota</taxon>
        <taxon>Viridiplantae</taxon>
        <taxon>Streptophyta</taxon>
        <taxon>Embryophyta</taxon>
        <taxon>Tracheophyta</taxon>
        <taxon>Spermatophyta</taxon>
        <taxon>Magnoliopsida</taxon>
        <taxon>eudicotyledons</taxon>
        <taxon>Gunneridae</taxon>
        <taxon>Pentapetalae</taxon>
        <taxon>rosids</taxon>
        <taxon>malvids</taxon>
        <taxon>Myrtales</taxon>
        <taxon>Melastomataceae</taxon>
        <taxon>Melastomatoideae</taxon>
        <taxon>Melastomateae</taxon>
        <taxon>Melastoma</taxon>
    </lineage>
</organism>
<reference evidence="2" key="1">
    <citation type="journal article" date="2023" name="Front. Plant Sci.">
        <title>Chromosomal-level genome assembly of Melastoma candidum provides insights into trichome evolution.</title>
        <authorList>
            <person name="Zhong Y."/>
            <person name="Wu W."/>
            <person name="Sun C."/>
            <person name="Zou P."/>
            <person name="Liu Y."/>
            <person name="Dai S."/>
            <person name="Zhou R."/>
        </authorList>
    </citation>
    <scope>NUCLEOTIDE SEQUENCE [LARGE SCALE GENOMIC DNA]</scope>
</reference>
<gene>
    <name evidence="1" type="ORF">MLD38_030952</name>
</gene>
<name>A0ACB9MN37_9MYRT</name>